<evidence type="ECO:0000256" key="5">
    <source>
        <dbReference type="PROSITE-ProRule" id="PRU00104"/>
    </source>
</evidence>
<evidence type="ECO:0000313" key="9">
    <source>
        <dbReference type="Proteomes" id="UP000271241"/>
    </source>
</evidence>
<dbReference type="PROSITE" id="PS50237">
    <property type="entry name" value="HECT"/>
    <property type="match status" value="1"/>
</dbReference>
<evidence type="ECO:0000256" key="6">
    <source>
        <dbReference type="SAM" id="Coils"/>
    </source>
</evidence>
<evidence type="ECO:0000256" key="1">
    <source>
        <dbReference type="ARBA" id="ARBA00000885"/>
    </source>
</evidence>
<evidence type="ECO:0000256" key="4">
    <source>
        <dbReference type="ARBA" id="ARBA00022786"/>
    </source>
</evidence>
<dbReference type="GO" id="GO:0000209">
    <property type="term" value="P:protein polyubiquitination"/>
    <property type="evidence" value="ECO:0007669"/>
    <property type="project" value="InterPro"/>
</dbReference>
<gene>
    <name evidence="8" type="ORF">THASP1DRAFT_33153</name>
</gene>
<dbReference type="EC" id="2.3.2.26" evidence="2"/>
<dbReference type="SUPFAM" id="SSF56204">
    <property type="entry name" value="Hect, E3 ligase catalytic domain"/>
    <property type="match status" value="1"/>
</dbReference>
<evidence type="ECO:0000256" key="2">
    <source>
        <dbReference type="ARBA" id="ARBA00012485"/>
    </source>
</evidence>
<feature type="non-terminal residue" evidence="8">
    <location>
        <position position="800"/>
    </location>
</feature>
<keyword evidence="6" id="KW-0175">Coiled coil</keyword>
<proteinExistence type="predicted"/>
<comment type="caution">
    <text evidence="5">Lacks conserved residue(s) required for the propagation of feature annotation.</text>
</comment>
<dbReference type="InterPro" id="IPR044611">
    <property type="entry name" value="E3A/B/C-like"/>
</dbReference>
<dbReference type="AlphaFoldDB" id="A0A4P9XH84"/>
<sequence length="800" mass="91277">MFSFDGDFKRRRDISLGGLSRKGDRSTLLQQTQEQRRQRELQRREQNAASKIQRTWRESREQLRLRSTGLAQWDEEVDACEESIRIAQEMDGSAAEQTCAQLDRLAERLIALYISWRDGHRLLRLCTLLQQSVPGQSVSWLYAPLSYDSLCRSWRFRSKRLARLASDQILLHSGTAPEPYGFLEFLHHVLHTATVPTSNQILADADGLAINGVFRNLCRYLGSRSPADKDTKETDMAARIFITLARESNGQAAQKAVLCAITRDLFTNGRLARALPRSLLGKFSLAIPSEMLVRHIWDTPDDVTEADAPKVLANILAFEGTRVAQTSPQARLAYVRVLSRYFELMFRDNYTISGENDGISFAYFYNARHINAITDLTSMADSEYQSALYRLLALSLRHSGSVRDELLAALLTREADLPLMERCWHHVCKSSLAKELQSHRFPASLLLAPQNLGERMALLLLCELYGRSLVTLSDTEFYGLENPLPLKDVIKLSLLLRNVVFVLIWQGPTLYESAEGRDTEGREFLQQLHTVSVKLIQQLHARDTRRRFCPPEHWYLEDAELNAHLFDIKELMEEDVNHDLSEDEEEDEVPSISSGIRSAKATSVISNGHKKRAIILQQMPFLIPFVSRVQLFHMLLDRGDNDHFYSAPSISIRRDHIIEDAYRRVSRLESAFKGRVKVEFVDHFGMPEEGIDGGGLFKEFMTLLCKELFNPANELISTTVDHKIYPAATEETREPRALRRFRFMGKVVGKALREGILLETQFASFFLNKWLGKVSGLEDLASLDPELHKGLLYIKNYDGN</sequence>
<dbReference type="PANTHER" id="PTHR45700">
    <property type="entry name" value="UBIQUITIN-PROTEIN LIGASE E3C"/>
    <property type="match status" value="1"/>
</dbReference>
<dbReference type="EMBL" id="KZ993311">
    <property type="protein sequence ID" value="RKP05023.1"/>
    <property type="molecule type" value="Genomic_DNA"/>
</dbReference>
<dbReference type="GO" id="GO:0061630">
    <property type="term" value="F:ubiquitin protein ligase activity"/>
    <property type="evidence" value="ECO:0007669"/>
    <property type="project" value="UniProtKB-EC"/>
</dbReference>
<accession>A0A4P9XH84</accession>
<keyword evidence="9" id="KW-1185">Reference proteome</keyword>
<dbReference type="PANTHER" id="PTHR45700:SF2">
    <property type="entry name" value="UBIQUITIN-PROTEIN LIGASE E3C"/>
    <property type="match status" value="1"/>
</dbReference>
<dbReference type="InterPro" id="IPR000569">
    <property type="entry name" value="HECT_dom"/>
</dbReference>
<comment type="catalytic activity">
    <reaction evidence="1">
        <text>S-ubiquitinyl-[E2 ubiquitin-conjugating enzyme]-L-cysteine + [acceptor protein]-L-lysine = [E2 ubiquitin-conjugating enzyme]-L-cysteine + N(6)-ubiquitinyl-[acceptor protein]-L-lysine.</text>
        <dbReference type="EC" id="2.3.2.26"/>
    </reaction>
</comment>
<dbReference type="Gene3D" id="3.90.1750.10">
    <property type="entry name" value="Hect, E3 ligase catalytic domains"/>
    <property type="match status" value="1"/>
</dbReference>
<protein>
    <recommendedName>
        <fullName evidence="2">HECT-type E3 ubiquitin transferase</fullName>
        <ecNumber evidence="2">2.3.2.26</ecNumber>
    </recommendedName>
</protein>
<dbReference type="STRING" id="78915.A0A4P9XH84"/>
<dbReference type="OrthoDB" id="8068875at2759"/>
<dbReference type="InterPro" id="IPR035983">
    <property type="entry name" value="Hect_E3_ubiquitin_ligase"/>
</dbReference>
<evidence type="ECO:0000256" key="3">
    <source>
        <dbReference type="ARBA" id="ARBA00022679"/>
    </source>
</evidence>
<dbReference type="Pfam" id="PF00632">
    <property type="entry name" value="HECT"/>
    <property type="match status" value="1"/>
</dbReference>
<keyword evidence="3" id="KW-0808">Transferase</keyword>
<evidence type="ECO:0000259" key="7">
    <source>
        <dbReference type="PROSITE" id="PS50237"/>
    </source>
</evidence>
<dbReference type="Proteomes" id="UP000271241">
    <property type="component" value="Unassembled WGS sequence"/>
</dbReference>
<organism evidence="8 9">
    <name type="scientific">Thamnocephalis sphaerospora</name>
    <dbReference type="NCBI Taxonomy" id="78915"/>
    <lineage>
        <taxon>Eukaryota</taxon>
        <taxon>Fungi</taxon>
        <taxon>Fungi incertae sedis</taxon>
        <taxon>Zoopagomycota</taxon>
        <taxon>Zoopagomycotina</taxon>
        <taxon>Zoopagomycetes</taxon>
        <taxon>Zoopagales</taxon>
        <taxon>Sigmoideomycetaceae</taxon>
        <taxon>Thamnocephalis</taxon>
    </lineage>
</organism>
<feature type="domain" description="HECT" evidence="7">
    <location>
        <begin position="668"/>
        <end position="800"/>
    </location>
</feature>
<keyword evidence="4 5" id="KW-0833">Ubl conjugation pathway</keyword>
<reference evidence="9" key="1">
    <citation type="journal article" date="2018" name="Nat. Microbiol.">
        <title>Leveraging single-cell genomics to expand the fungal tree of life.</title>
        <authorList>
            <person name="Ahrendt S.R."/>
            <person name="Quandt C.A."/>
            <person name="Ciobanu D."/>
            <person name="Clum A."/>
            <person name="Salamov A."/>
            <person name="Andreopoulos B."/>
            <person name="Cheng J.F."/>
            <person name="Woyke T."/>
            <person name="Pelin A."/>
            <person name="Henrissat B."/>
            <person name="Reynolds N.K."/>
            <person name="Benny G.L."/>
            <person name="Smith M.E."/>
            <person name="James T.Y."/>
            <person name="Grigoriev I.V."/>
        </authorList>
    </citation>
    <scope>NUCLEOTIDE SEQUENCE [LARGE SCALE GENOMIC DNA]</scope>
    <source>
        <strain evidence="9">RSA 1356</strain>
    </source>
</reference>
<feature type="coiled-coil region" evidence="6">
    <location>
        <begin position="29"/>
        <end position="90"/>
    </location>
</feature>
<evidence type="ECO:0000313" key="8">
    <source>
        <dbReference type="EMBL" id="RKP05023.1"/>
    </source>
</evidence>
<name>A0A4P9XH84_9FUNG</name>